<reference evidence="4" key="1">
    <citation type="journal article" date="2022" name="Arch. Microbiol.">
        <title>Microbulbifer okhotskensis sp. nov., isolated from a deep bottom sediment of the Okhotsk Sea.</title>
        <authorList>
            <person name="Romanenko L."/>
            <person name="Kurilenko V."/>
            <person name="Otstavnykh N."/>
            <person name="Velansky P."/>
            <person name="Isaeva M."/>
            <person name="Mikhailov V."/>
        </authorList>
    </citation>
    <scope>NUCLEOTIDE SEQUENCE</scope>
    <source>
        <strain evidence="4">OS29</strain>
    </source>
</reference>
<dbReference type="Proteomes" id="UP001139028">
    <property type="component" value="Unassembled WGS sequence"/>
</dbReference>
<dbReference type="SUPFAM" id="SSF48452">
    <property type="entry name" value="TPR-like"/>
    <property type="match status" value="1"/>
</dbReference>
<comment type="caution">
    <text evidence="4">The sequence shown here is derived from an EMBL/GenBank/DDBJ whole genome shotgun (WGS) entry which is preliminary data.</text>
</comment>
<keyword evidence="3" id="KW-0472">Membrane</keyword>
<dbReference type="InterPro" id="IPR019734">
    <property type="entry name" value="TPR_rpt"/>
</dbReference>
<dbReference type="InterPro" id="IPR011990">
    <property type="entry name" value="TPR-like_helical_dom_sf"/>
</dbReference>
<name>A0A9X2EMQ0_9GAMM</name>
<dbReference type="Pfam" id="PF12895">
    <property type="entry name" value="ANAPC3"/>
    <property type="match status" value="1"/>
</dbReference>
<evidence type="ECO:0000256" key="2">
    <source>
        <dbReference type="SAM" id="Coils"/>
    </source>
</evidence>
<keyword evidence="3" id="KW-1133">Transmembrane helix</keyword>
<dbReference type="PROSITE" id="PS50005">
    <property type="entry name" value="TPR"/>
    <property type="match status" value="1"/>
</dbReference>
<evidence type="ECO:0000313" key="5">
    <source>
        <dbReference type="Proteomes" id="UP001139028"/>
    </source>
</evidence>
<keyword evidence="5" id="KW-1185">Reference proteome</keyword>
<accession>A0A9X2EMQ0</accession>
<dbReference type="Gene3D" id="1.25.40.10">
    <property type="entry name" value="Tetratricopeptide repeat domain"/>
    <property type="match status" value="1"/>
</dbReference>
<organism evidence="4 5">
    <name type="scientific">Microbulbifer okhotskensis</name>
    <dbReference type="NCBI Taxonomy" id="2926617"/>
    <lineage>
        <taxon>Bacteria</taxon>
        <taxon>Pseudomonadati</taxon>
        <taxon>Pseudomonadota</taxon>
        <taxon>Gammaproteobacteria</taxon>
        <taxon>Cellvibrionales</taxon>
        <taxon>Microbulbiferaceae</taxon>
        <taxon>Microbulbifer</taxon>
    </lineage>
</organism>
<dbReference type="SMART" id="SM00028">
    <property type="entry name" value="TPR"/>
    <property type="match status" value="2"/>
</dbReference>
<feature type="repeat" description="TPR" evidence="1">
    <location>
        <begin position="232"/>
        <end position="265"/>
    </location>
</feature>
<feature type="transmembrane region" description="Helical" evidence="3">
    <location>
        <begin position="94"/>
        <end position="114"/>
    </location>
</feature>
<keyword evidence="2" id="KW-0175">Coiled coil</keyword>
<sequence length="304" mass="34955">MSRILRAFILAFSLVPATSVSQETEVQRGSVQKEVDTLQKPMYTPFVERYMLDEIKQLRIDQANAKQELIQQIVDREHNSVDRAVAYATDTVTYFFYLIAAATSILVLVGWRSFQDIKERVHSLADEEISKLVHEYEKRLETIEKQLQQKTLHIEENREEIELTQEVQSLWLRAQQESSVANKIAIYDEILRLRQEDVEALTYKADAVLELNEPQWAVNLCHQALGIDPENSQAFYQLACAHTAIGQFDEALRYLAEAIKRRESYRDEILGDSALQPLAESEVFKDLDTVIAQTPVPQGREKGN</sequence>
<keyword evidence="3" id="KW-0812">Transmembrane</keyword>
<dbReference type="NCBIfam" id="NF047558">
    <property type="entry name" value="TPR_END_plus"/>
    <property type="match status" value="1"/>
</dbReference>
<gene>
    <name evidence="4" type="ORF">MO867_12080</name>
</gene>
<protein>
    <submittedName>
        <fullName evidence="4">Tetratricopeptide repeat protein</fullName>
    </submittedName>
</protein>
<feature type="coiled-coil region" evidence="2">
    <location>
        <begin position="126"/>
        <end position="160"/>
    </location>
</feature>
<dbReference type="AlphaFoldDB" id="A0A9X2EMQ0"/>
<evidence type="ECO:0000256" key="1">
    <source>
        <dbReference type="PROSITE-ProRule" id="PRU00339"/>
    </source>
</evidence>
<evidence type="ECO:0000256" key="3">
    <source>
        <dbReference type="SAM" id="Phobius"/>
    </source>
</evidence>
<proteinExistence type="predicted"/>
<dbReference type="RefSeq" id="WP_252467455.1">
    <property type="nucleotide sequence ID" value="NZ_JALBWM010000048.1"/>
</dbReference>
<dbReference type="EMBL" id="JALBWM010000048">
    <property type="protein sequence ID" value="MCO1335072.1"/>
    <property type="molecule type" value="Genomic_DNA"/>
</dbReference>
<evidence type="ECO:0000313" key="4">
    <source>
        <dbReference type="EMBL" id="MCO1335072.1"/>
    </source>
</evidence>
<keyword evidence="1" id="KW-0802">TPR repeat</keyword>